<feature type="domain" description="LarA-like N-terminal" evidence="1">
    <location>
        <begin position="88"/>
        <end position="191"/>
    </location>
</feature>
<sequence length="421" mass="44662">MPLLPPTIATRELPPLRPVRQIFPRPRHPDVYAGAYAAASAQLQALGARPGARVAIGAGSRGIRDIVTVVKATVAACKDAGLSPFVTPAMGSHGGGTAEGQRQVLEHLGVTAENVGAPIISDTAVEQIGTTSWGMPVYFDKVALSADYIVPVNRVKPHTDFAGTHESGLCKMLVIGFANHIGCSRVHEETFARFHEVIPATAAVVLERVPVAFGMAIVENAYDETYIVEAVPRERILVREAELLRIAYANMARLYFDHIDVLIVNEIGKNISGAGMDPNIIGRTAAGILPGYSGPTIKRIVVASLTEATGGNAIGIGVADFTTTHLAAQFKPEPTYTNAIAAGTPESARLPVVLPTLDDAVRAALHSCGLGDWSQAAIVRIKNTLHIDKIWVSDALAPVVEANPHLEWLEDKSADADLEQA</sequence>
<comment type="caution">
    <text evidence="2">The sequence shown here is derived from an EMBL/GenBank/DDBJ whole genome shotgun (WGS) entry which is preliminary data.</text>
</comment>
<name>A0A7C1JIS7_9CHLR</name>
<evidence type="ECO:0000313" key="2">
    <source>
        <dbReference type="EMBL" id="HDX30262.1"/>
    </source>
</evidence>
<dbReference type="GO" id="GO:0050043">
    <property type="term" value="F:lactate racemase activity"/>
    <property type="evidence" value="ECO:0007669"/>
    <property type="project" value="InterPro"/>
</dbReference>
<organism evidence="2">
    <name type="scientific">Caldilinea aerophila</name>
    <dbReference type="NCBI Taxonomy" id="133453"/>
    <lineage>
        <taxon>Bacteria</taxon>
        <taxon>Bacillati</taxon>
        <taxon>Chloroflexota</taxon>
        <taxon>Caldilineae</taxon>
        <taxon>Caldilineales</taxon>
        <taxon>Caldilineaceae</taxon>
        <taxon>Caldilinea</taxon>
    </lineage>
</organism>
<dbReference type="EMBL" id="DSMG01000031">
    <property type="protein sequence ID" value="HDX30262.1"/>
    <property type="molecule type" value="Genomic_DNA"/>
</dbReference>
<accession>A0A7C1JIS7</accession>
<evidence type="ECO:0000259" key="1">
    <source>
        <dbReference type="Pfam" id="PF09861"/>
    </source>
</evidence>
<proteinExistence type="predicted"/>
<dbReference type="Pfam" id="PF09861">
    <property type="entry name" value="Lar_N"/>
    <property type="match status" value="1"/>
</dbReference>
<protein>
    <submittedName>
        <fullName evidence="2">DUF2088 domain-containing protein</fullName>
    </submittedName>
</protein>
<gene>
    <name evidence="2" type="ORF">ENQ20_02080</name>
</gene>
<reference evidence="2" key="1">
    <citation type="journal article" date="2020" name="mSystems">
        <title>Genome- and Community-Level Interaction Insights into Carbon Utilization and Element Cycling Functions of Hydrothermarchaeota in Hydrothermal Sediment.</title>
        <authorList>
            <person name="Zhou Z."/>
            <person name="Liu Y."/>
            <person name="Xu W."/>
            <person name="Pan J."/>
            <person name="Luo Z.H."/>
            <person name="Li M."/>
        </authorList>
    </citation>
    <scope>NUCLEOTIDE SEQUENCE [LARGE SCALE GENOMIC DNA]</scope>
    <source>
        <strain evidence="2">SpSt-289</strain>
    </source>
</reference>
<dbReference type="InterPro" id="IPR018657">
    <property type="entry name" value="LarA-like_N"/>
</dbReference>
<dbReference type="Gene3D" id="3.40.50.11440">
    <property type="match status" value="1"/>
</dbReference>
<dbReference type="AlphaFoldDB" id="A0A7C1JIS7"/>